<gene>
    <name evidence="1" type="ORF">SAMN06297251_1021</name>
    <name evidence="2" type="ORF">SAMN06297251_113123</name>
    <name evidence="3" type="ORF">SAMN06297251_1141</name>
    <name evidence="4" type="ORF">SAMN06297251_116103</name>
    <name evidence="5" type="ORF">SAMN06297251_1191</name>
    <name evidence="6" type="ORF">SAMN06297251_12094</name>
    <name evidence="7" type="ORF">SAMN06297251_1241</name>
    <name evidence="8" type="ORF">SAMN06297251_12471</name>
    <name evidence="9" type="ORF">SAMN06297251_1311</name>
    <name evidence="10" type="ORF">SAMN06297251_1431</name>
</gene>
<organism evidence="7 11">
    <name type="scientific">Fulvimarina manganoxydans</name>
    <dbReference type="NCBI Taxonomy" id="937218"/>
    <lineage>
        <taxon>Bacteria</taxon>
        <taxon>Pseudomonadati</taxon>
        <taxon>Pseudomonadota</taxon>
        <taxon>Alphaproteobacteria</taxon>
        <taxon>Hyphomicrobiales</taxon>
        <taxon>Aurantimonadaceae</taxon>
        <taxon>Fulvimarina</taxon>
    </lineage>
</organism>
<evidence type="ECO:0000313" key="1">
    <source>
        <dbReference type="EMBL" id="SMC40015.1"/>
    </source>
</evidence>
<dbReference type="Proteomes" id="UP000192656">
    <property type="component" value="Unassembled WGS sequence"/>
</dbReference>
<evidence type="ECO:0000313" key="9">
    <source>
        <dbReference type="EMBL" id="SMD12013.1"/>
    </source>
</evidence>
<dbReference type="AlphaFoldDB" id="A0A1W2ECZ5"/>
<evidence type="ECO:0000313" key="3">
    <source>
        <dbReference type="EMBL" id="SMC95215.1"/>
    </source>
</evidence>
<dbReference type="EMBL" id="FWXR01000002">
    <property type="protein sequence ID" value="SMC40015.1"/>
    <property type="molecule type" value="Genomic_DNA"/>
</dbReference>
<dbReference type="EMBL" id="FWXR01000024">
    <property type="protein sequence ID" value="SMD07613.1"/>
    <property type="molecule type" value="Genomic_DNA"/>
</dbReference>
<dbReference type="EMBL" id="FWXR01000043">
    <property type="protein sequence ID" value="SMD14650.1"/>
    <property type="molecule type" value="Genomic_DNA"/>
</dbReference>
<sequence>KVAIIAVARKLLTVLNAMQRDKKAFA</sequence>
<evidence type="ECO:0000313" key="2">
    <source>
        <dbReference type="EMBL" id="SMC94265.1"/>
    </source>
</evidence>
<evidence type="ECO:0000313" key="11">
    <source>
        <dbReference type="Proteomes" id="UP000192656"/>
    </source>
</evidence>
<evidence type="ECO:0000313" key="10">
    <source>
        <dbReference type="EMBL" id="SMD14650.1"/>
    </source>
</evidence>
<dbReference type="EMBL" id="FWXR01000016">
    <property type="protein sequence ID" value="SMC99262.1"/>
    <property type="molecule type" value="Genomic_DNA"/>
</dbReference>
<accession>A0A1W2ECZ5</accession>
<dbReference type="EMBL" id="FWXR01000031">
    <property type="protein sequence ID" value="SMD12013.1"/>
    <property type="molecule type" value="Genomic_DNA"/>
</dbReference>
<dbReference type="EMBL" id="FWXR01000020">
    <property type="protein sequence ID" value="SMD04293.1"/>
    <property type="molecule type" value="Genomic_DNA"/>
</dbReference>
<name>A0A1W2ECZ5_9HYPH</name>
<evidence type="ECO:0000313" key="7">
    <source>
        <dbReference type="EMBL" id="SMD07613.1"/>
    </source>
</evidence>
<evidence type="ECO:0000313" key="4">
    <source>
        <dbReference type="EMBL" id="SMC99262.1"/>
    </source>
</evidence>
<reference evidence="7 11" key="1">
    <citation type="submission" date="2017-04" db="EMBL/GenBank/DDBJ databases">
        <authorList>
            <person name="Afonso C.L."/>
            <person name="Miller P.J."/>
            <person name="Scott M.A."/>
            <person name="Spackman E."/>
            <person name="Goraichik I."/>
            <person name="Dimitrov K.M."/>
            <person name="Suarez D.L."/>
            <person name="Swayne D.E."/>
        </authorList>
    </citation>
    <scope>NUCLEOTIDE SEQUENCE [LARGE SCALE GENOMIC DNA]</scope>
    <source>
        <strain evidence="7 11">CGMCC 1.10972</strain>
    </source>
</reference>
<dbReference type="EMBL" id="FWXR01000013">
    <property type="protein sequence ID" value="SMC94265.1"/>
    <property type="molecule type" value="Genomic_DNA"/>
</dbReference>
<dbReference type="EMBL" id="FWXR01000024">
    <property type="protein sequence ID" value="SMD08204.1"/>
    <property type="molecule type" value="Genomic_DNA"/>
</dbReference>
<evidence type="ECO:0000313" key="8">
    <source>
        <dbReference type="EMBL" id="SMD08204.1"/>
    </source>
</evidence>
<dbReference type="EMBL" id="FWXR01000019">
    <property type="protein sequence ID" value="SMD02420.1"/>
    <property type="molecule type" value="Genomic_DNA"/>
</dbReference>
<dbReference type="EMBL" id="FWXR01000014">
    <property type="protein sequence ID" value="SMC95215.1"/>
    <property type="molecule type" value="Genomic_DNA"/>
</dbReference>
<feature type="non-terminal residue" evidence="7">
    <location>
        <position position="1"/>
    </location>
</feature>
<protein>
    <submittedName>
        <fullName evidence="7">Uncharacterized protein</fullName>
    </submittedName>
</protein>
<keyword evidence="11" id="KW-1185">Reference proteome</keyword>
<evidence type="ECO:0000313" key="6">
    <source>
        <dbReference type="EMBL" id="SMD04293.1"/>
    </source>
</evidence>
<proteinExistence type="predicted"/>
<evidence type="ECO:0000313" key="5">
    <source>
        <dbReference type="EMBL" id="SMD02420.1"/>
    </source>
</evidence>